<accession>A0A9N9XEX2</accession>
<keyword evidence="9" id="KW-1185">Reference proteome</keyword>
<evidence type="ECO:0000256" key="1">
    <source>
        <dbReference type="ARBA" id="ARBA00004167"/>
    </source>
</evidence>
<evidence type="ECO:0000256" key="6">
    <source>
        <dbReference type="SAM" id="Phobius"/>
    </source>
</evidence>
<name>A0A9N9XEX2_DIABA</name>
<dbReference type="SUPFAM" id="SSF58038">
    <property type="entry name" value="SNARE fusion complex"/>
    <property type="match status" value="1"/>
</dbReference>
<evidence type="ECO:0000256" key="4">
    <source>
        <dbReference type="ARBA" id="ARBA00022989"/>
    </source>
</evidence>
<dbReference type="InterPro" id="IPR041875">
    <property type="entry name" value="Syntaxin-8_SNARE"/>
</dbReference>
<reference evidence="8" key="1">
    <citation type="submission" date="2022-01" db="EMBL/GenBank/DDBJ databases">
        <authorList>
            <person name="King R."/>
        </authorList>
    </citation>
    <scope>NUCLEOTIDE SEQUENCE</scope>
</reference>
<gene>
    <name evidence="8" type="ORF">DIABBA_LOCUS11694</name>
</gene>
<protein>
    <recommendedName>
        <fullName evidence="7">t-SNARE coiled-coil homology domain-containing protein</fullName>
    </recommendedName>
</protein>
<dbReference type="Proteomes" id="UP001153709">
    <property type="component" value="Chromosome 8"/>
</dbReference>
<dbReference type="Gene3D" id="1.20.5.110">
    <property type="match status" value="1"/>
</dbReference>
<evidence type="ECO:0000313" key="9">
    <source>
        <dbReference type="Proteomes" id="UP001153709"/>
    </source>
</evidence>
<dbReference type="PANTHER" id="PTHR12791">
    <property type="entry name" value="GOLGI SNARE BET1-RELATED"/>
    <property type="match status" value="1"/>
</dbReference>
<dbReference type="EMBL" id="OU898283">
    <property type="protein sequence ID" value="CAG9838879.1"/>
    <property type="molecule type" value="Genomic_DNA"/>
</dbReference>
<feature type="transmembrane region" description="Helical" evidence="6">
    <location>
        <begin position="211"/>
        <end position="228"/>
    </location>
</feature>
<evidence type="ECO:0000256" key="2">
    <source>
        <dbReference type="ARBA" id="ARBA00022448"/>
    </source>
</evidence>
<organism evidence="8 9">
    <name type="scientific">Diabrotica balteata</name>
    <name type="common">Banded cucumber beetle</name>
    <dbReference type="NCBI Taxonomy" id="107213"/>
    <lineage>
        <taxon>Eukaryota</taxon>
        <taxon>Metazoa</taxon>
        <taxon>Ecdysozoa</taxon>
        <taxon>Arthropoda</taxon>
        <taxon>Hexapoda</taxon>
        <taxon>Insecta</taxon>
        <taxon>Pterygota</taxon>
        <taxon>Neoptera</taxon>
        <taxon>Endopterygota</taxon>
        <taxon>Coleoptera</taxon>
        <taxon>Polyphaga</taxon>
        <taxon>Cucujiformia</taxon>
        <taxon>Chrysomeloidea</taxon>
        <taxon>Chrysomelidae</taxon>
        <taxon>Galerucinae</taxon>
        <taxon>Diabroticina</taxon>
        <taxon>Diabroticites</taxon>
        <taxon>Diabrotica</taxon>
    </lineage>
</organism>
<dbReference type="PROSITE" id="PS50192">
    <property type="entry name" value="T_SNARE"/>
    <property type="match status" value="1"/>
</dbReference>
<evidence type="ECO:0000313" key="8">
    <source>
        <dbReference type="EMBL" id="CAG9838879.1"/>
    </source>
</evidence>
<dbReference type="AlphaFoldDB" id="A0A9N9XEX2"/>
<evidence type="ECO:0000256" key="5">
    <source>
        <dbReference type="ARBA" id="ARBA00023136"/>
    </source>
</evidence>
<evidence type="ECO:0000259" key="7">
    <source>
        <dbReference type="PROSITE" id="PS50192"/>
    </source>
</evidence>
<dbReference type="SMART" id="SM00397">
    <property type="entry name" value="t_SNARE"/>
    <property type="match status" value="1"/>
</dbReference>
<dbReference type="InterPro" id="IPR000727">
    <property type="entry name" value="T_SNARE_dom"/>
</dbReference>
<keyword evidence="3 6" id="KW-0812">Transmembrane</keyword>
<evidence type="ECO:0000256" key="3">
    <source>
        <dbReference type="ARBA" id="ARBA00022692"/>
    </source>
</evidence>
<sequence>MSFLDVDPWLYEYECCEKLYRDIMEQLTQRQKHPRTSNKYSEVSAVVRLRLKQYNEEVSQLHQKLESKSGTGSITPAEFERRTRQIETLHSKGIQMKKIFDEQVVTKSQEDRKDLIGFGTANLDVGPSTSYSVNDLKEAQKRMIGEQNEGLENLSKIISRQKDIATTITNEVDYHNDLLDDLGNQMDHTDTILGTATRHIEVVDRKDKTCVYWVIIILLFISIVTVAAI</sequence>
<keyword evidence="5 6" id="KW-0472">Membrane</keyword>
<dbReference type="GO" id="GO:0005794">
    <property type="term" value="C:Golgi apparatus"/>
    <property type="evidence" value="ECO:0007669"/>
    <property type="project" value="UniProtKB-ARBA"/>
</dbReference>
<feature type="domain" description="T-SNARE coiled-coil homology" evidence="7">
    <location>
        <begin position="141"/>
        <end position="203"/>
    </location>
</feature>
<keyword evidence="4 6" id="KW-1133">Transmembrane helix</keyword>
<proteinExistence type="predicted"/>
<keyword evidence="2" id="KW-0813">Transport</keyword>
<comment type="subcellular location">
    <subcellularLocation>
        <location evidence="1">Membrane</location>
        <topology evidence="1">Single-pass membrane protein</topology>
    </subcellularLocation>
</comment>
<dbReference type="OrthoDB" id="428895at2759"/>
<dbReference type="GO" id="GO:0016020">
    <property type="term" value="C:membrane"/>
    <property type="evidence" value="ECO:0007669"/>
    <property type="project" value="UniProtKB-SubCell"/>
</dbReference>
<dbReference type="CDD" id="cd15852">
    <property type="entry name" value="SNARE_Syntaxin8"/>
    <property type="match status" value="1"/>
</dbReference>